<dbReference type="Proteomes" id="UP000002872">
    <property type="component" value="Unassembled WGS sequence"/>
</dbReference>
<dbReference type="SUPFAM" id="SSF56747">
    <property type="entry name" value="Prim-pol domain"/>
    <property type="match status" value="1"/>
</dbReference>
<dbReference type="GO" id="GO:0005658">
    <property type="term" value="C:alpha DNA polymerase:primase complex"/>
    <property type="evidence" value="ECO:0007669"/>
    <property type="project" value="UniProtKB-ARBA"/>
</dbReference>
<organism evidence="10 11">
    <name type="scientific">Nematocida parisii (strain ERTm3)</name>
    <name type="common">Nematode killer fungus</name>
    <dbReference type="NCBI Taxonomy" id="935791"/>
    <lineage>
        <taxon>Eukaryota</taxon>
        <taxon>Fungi</taxon>
        <taxon>Fungi incertae sedis</taxon>
        <taxon>Microsporidia</taxon>
        <taxon>Nematocida</taxon>
    </lineage>
</organism>
<dbReference type="GO" id="GO:0006269">
    <property type="term" value="P:DNA replication, synthesis of primer"/>
    <property type="evidence" value="ECO:0007669"/>
    <property type="project" value="UniProtKB-KW"/>
</dbReference>
<dbReference type="GO" id="GO:0046872">
    <property type="term" value="F:metal ion binding"/>
    <property type="evidence" value="ECO:0007669"/>
    <property type="project" value="UniProtKB-KW"/>
</dbReference>
<dbReference type="CDD" id="cd04860">
    <property type="entry name" value="AE_Prim_S"/>
    <property type="match status" value="1"/>
</dbReference>
<name>I3EH85_NEMP3</name>
<dbReference type="GO" id="GO:0003899">
    <property type="term" value="F:DNA-directed RNA polymerase activity"/>
    <property type="evidence" value="ECO:0007669"/>
    <property type="project" value="InterPro"/>
</dbReference>
<dbReference type="HOGENOM" id="CLU_028288_3_2_1"/>
<evidence type="ECO:0000256" key="2">
    <source>
        <dbReference type="ARBA" id="ARBA00021278"/>
    </source>
</evidence>
<gene>
    <name evidence="10" type="ORF">NEQG_01272</name>
</gene>
<evidence type="ECO:0000313" key="11">
    <source>
        <dbReference type="Proteomes" id="UP000002872"/>
    </source>
</evidence>
<evidence type="ECO:0000256" key="7">
    <source>
        <dbReference type="ARBA" id="ARBA00022705"/>
    </source>
</evidence>
<dbReference type="OrthoDB" id="19606at2759"/>
<dbReference type="STRING" id="935791.I3EH85"/>
<dbReference type="InterPro" id="IPR014052">
    <property type="entry name" value="DNA_primase_ssu_euk/arc"/>
</dbReference>
<evidence type="ECO:0000256" key="3">
    <source>
        <dbReference type="ARBA" id="ARBA00022478"/>
    </source>
</evidence>
<evidence type="ECO:0000256" key="4">
    <source>
        <dbReference type="ARBA" id="ARBA00022515"/>
    </source>
</evidence>
<keyword evidence="3" id="KW-0240">DNA-directed RNA polymerase</keyword>
<keyword evidence="6" id="KW-0548">Nucleotidyltransferase</keyword>
<dbReference type="FunCoup" id="I3EH85">
    <property type="interactions" value="36"/>
</dbReference>
<dbReference type="VEuPathDB" id="MicrosporidiaDB:NEQG_01272"/>
<keyword evidence="11" id="KW-1185">Reference proteome</keyword>
<dbReference type="InterPro" id="IPR002755">
    <property type="entry name" value="DNA_primase_S"/>
</dbReference>
<accession>I3EH85</accession>
<keyword evidence="5" id="KW-0808">Transferase</keyword>
<dbReference type="AlphaFoldDB" id="I3EH85"/>
<dbReference type="PANTHER" id="PTHR10536">
    <property type="entry name" value="DNA PRIMASE SMALL SUBUNIT"/>
    <property type="match status" value="1"/>
</dbReference>
<evidence type="ECO:0000313" key="10">
    <source>
        <dbReference type="EMBL" id="EIJ88582.1"/>
    </source>
</evidence>
<protein>
    <recommendedName>
        <fullName evidence="2">DNA primase small subunit</fullName>
    </recommendedName>
</protein>
<evidence type="ECO:0000256" key="1">
    <source>
        <dbReference type="ARBA" id="ARBA00009762"/>
    </source>
</evidence>
<comment type="similarity">
    <text evidence="1">Belongs to the eukaryotic-type primase small subunit family.</text>
</comment>
<keyword evidence="9" id="KW-0804">Transcription</keyword>
<dbReference type="Pfam" id="PF01896">
    <property type="entry name" value="DNA_primase_S"/>
    <property type="match status" value="1"/>
</dbReference>
<proteinExistence type="inferred from homology"/>
<evidence type="ECO:0000256" key="9">
    <source>
        <dbReference type="ARBA" id="ARBA00023163"/>
    </source>
</evidence>
<dbReference type="OMA" id="GRGVHCW"/>
<evidence type="ECO:0000256" key="6">
    <source>
        <dbReference type="ARBA" id="ARBA00022695"/>
    </source>
</evidence>
<keyword evidence="7" id="KW-0235">DNA replication</keyword>
<evidence type="ECO:0000256" key="5">
    <source>
        <dbReference type="ARBA" id="ARBA00022679"/>
    </source>
</evidence>
<dbReference type="Gene3D" id="3.90.920.10">
    <property type="entry name" value="DNA primase, PRIM domain"/>
    <property type="match status" value="1"/>
</dbReference>
<dbReference type="InParanoid" id="I3EH85"/>
<reference evidence="10" key="1">
    <citation type="submission" date="2011-01" db="EMBL/GenBank/DDBJ databases">
        <title>The Genome Sequence of Nematocida parisii strain ERTm3.</title>
        <authorList>
            <consortium name="The Broad Institute Genome Sequencing Platform"/>
            <consortium name="The Broad Institute Genome Sequencing Center for Infectious Disease"/>
            <person name="Cuomo C."/>
            <person name="Troemel E."/>
            <person name="Young S.K."/>
            <person name="Zeng Q."/>
            <person name="Gargeya S."/>
            <person name="Fitzgerald M."/>
            <person name="Haas B."/>
            <person name="Abouelleil A."/>
            <person name="Alvarado L."/>
            <person name="Arachchi H.M."/>
            <person name="Berlin A."/>
            <person name="Chapman S.B."/>
            <person name="Gearin G."/>
            <person name="Goldberg J."/>
            <person name="Griggs A."/>
            <person name="Gujja S."/>
            <person name="Hansen M."/>
            <person name="Heiman D."/>
            <person name="Howarth C."/>
            <person name="Larimer J."/>
            <person name="Lui A."/>
            <person name="MacDonald P.J.P."/>
            <person name="McCowen C."/>
            <person name="Montmayeur A."/>
            <person name="Murphy C."/>
            <person name="Neiman D."/>
            <person name="Pearson M."/>
            <person name="Priest M."/>
            <person name="Roberts A."/>
            <person name="Saif S."/>
            <person name="Shea T."/>
            <person name="Sisk P."/>
            <person name="Stolte C."/>
            <person name="Sykes S."/>
            <person name="Wortman J."/>
            <person name="Nusbaum C."/>
            <person name="Birren B."/>
        </authorList>
    </citation>
    <scope>NUCLEOTIDE SEQUENCE</scope>
    <source>
        <strain evidence="10">ERTm3</strain>
    </source>
</reference>
<dbReference type="EMBL" id="GL870878">
    <property type="protein sequence ID" value="EIJ88582.1"/>
    <property type="molecule type" value="Genomic_DNA"/>
</dbReference>
<sequence>MQGNEKENLLRIYYQSLFPVYDIMRWLRYVKTREFSFTLMNEIYIRYITVNTAEELGIRLVTDTPQKLDIGGVYVHKPAAVTSDNACMIKELVFDIDLTDYSRKCCTDKDMCELCFPLIKCAVEVLENILKNVFGFKHILFVFSGGRGVHCWVSDAVALTLSDKDRVNVTEYINSIQKRAHPGIEEILKKYRDIMSMDKDTSITDLYSELFPKLDVNVTKQTKHLLKSPFCIHPRSGRVCIPIDITEIDKLSLESVPTAESVVRNKSHLMPYIKYFQSYISQIQ</sequence>
<evidence type="ECO:0000256" key="8">
    <source>
        <dbReference type="ARBA" id="ARBA00022723"/>
    </source>
</evidence>
<keyword evidence="4" id="KW-0639">Primosome</keyword>
<keyword evidence="8" id="KW-0479">Metal-binding</keyword>